<reference evidence="2" key="1">
    <citation type="submission" date="2017-11" db="EMBL/GenBank/DDBJ databases">
        <authorList>
            <person name="Blom J."/>
        </authorList>
    </citation>
    <scope>NUCLEOTIDE SEQUENCE [LARGE SCALE GENOMIC DNA]</scope>
</reference>
<protein>
    <submittedName>
        <fullName evidence="1">Uncharacterized protein</fullName>
    </submittedName>
</protein>
<proteinExistence type="predicted"/>
<gene>
    <name evidence="1" type="ORF">PL963_02887</name>
</gene>
<dbReference type="AlphaFoldDB" id="A0A193SR00"/>
<organism evidence="1 2">
    <name type="scientific">Pseudomonas cerasi</name>
    <dbReference type="NCBI Taxonomy" id="1583341"/>
    <lineage>
        <taxon>Bacteria</taxon>
        <taxon>Pseudomonadati</taxon>
        <taxon>Pseudomonadota</taxon>
        <taxon>Gammaproteobacteria</taxon>
        <taxon>Pseudomonadales</taxon>
        <taxon>Pseudomonadaceae</taxon>
        <taxon>Pseudomonas</taxon>
    </lineage>
</organism>
<evidence type="ECO:0000313" key="2">
    <source>
        <dbReference type="Proteomes" id="UP000239025"/>
    </source>
</evidence>
<keyword evidence="2" id="KW-1185">Reference proteome</keyword>
<dbReference type="Proteomes" id="UP000239025">
    <property type="component" value="Chromosome 1"/>
</dbReference>
<sequence>MLRIGVHFVRFCVETSQSGKAVTKQCILYDPKLTPKLSESVTNCTHTLSTRRCKPVRFLFWPKAVGAGLLAKRPVQPSGKRALDASTS</sequence>
<name>A0A193SR00_9PSED</name>
<dbReference type="EMBL" id="LT963395">
    <property type="protein sequence ID" value="SOS20983.1"/>
    <property type="molecule type" value="Genomic_DNA"/>
</dbReference>
<evidence type="ECO:0000313" key="1">
    <source>
        <dbReference type="EMBL" id="SOS20983.1"/>
    </source>
</evidence>
<accession>A0A193SR00</accession>